<protein>
    <submittedName>
        <fullName evidence="2">Uncharacterized protein</fullName>
    </submittedName>
</protein>
<evidence type="ECO:0000256" key="1">
    <source>
        <dbReference type="SAM" id="Phobius"/>
    </source>
</evidence>
<keyword evidence="1" id="KW-1133">Transmembrane helix</keyword>
<keyword evidence="1" id="KW-0812">Transmembrane</keyword>
<comment type="caution">
    <text evidence="2">The sequence shown here is derived from an EMBL/GenBank/DDBJ whole genome shotgun (WGS) entry which is preliminary data.</text>
</comment>
<feature type="transmembrane region" description="Helical" evidence="1">
    <location>
        <begin position="36"/>
        <end position="56"/>
    </location>
</feature>
<reference evidence="2 3" key="1">
    <citation type="submission" date="2016-07" db="EMBL/GenBank/DDBJ databases">
        <title>Pervasive Adenine N6-methylation of Active Genes in Fungi.</title>
        <authorList>
            <consortium name="DOE Joint Genome Institute"/>
            <person name="Mondo S.J."/>
            <person name="Dannebaum R.O."/>
            <person name="Kuo R.C."/>
            <person name="Labutti K."/>
            <person name="Haridas S."/>
            <person name="Kuo A."/>
            <person name="Salamov A."/>
            <person name="Ahrendt S.R."/>
            <person name="Lipzen A."/>
            <person name="Sullivan W."/>
            <person name="Andreopoulos W.B."/>
            <person name="Clum A."/>
            <person name="Lindquist E."/>
            <person name="Daum C."/>
            <person name="Ramamoorthy G.K."/>
            <person name="Gryganskyi A."/>
            <person name="Culley D."/>
            <person name="Magnuson J.K."/>
            <person name="James T.Y."/>
            <person name="O'Malley M.A."/>
            <person name="Stajich J.E."/>
            <person name="Spatafora J.W."/>
            <person name="Visel A."/>
            <person name="Grigoriev I.V."/>
        </authorList>
    </citation>
    <scope>NUCLEOTIDE SEQUENCE [LARGE SCALE GENOMIC DNA]</scope>
    <source>
        <strain evidence="2 3">PL171</strain>
    </source>
</reference>
<organism evidence="2 3">
    <name type="scientific">Catenaria anguillulae PL171</name>
    <dbReference type="NCBI Taxonomy" id="765915"/>
    <lineage>
        <taxon>Eukaryota</taxon>
        <taxon>Fungi</taxon>
        <taxon>Fungi incertae sedis</taxon>
        <taxon>Blastocladiomycota</taxon>
        <taxon>Blastocladiomycetes</taxon>
        <taxon>Blastocladiales</taxon>
        <taxon>Catenariaceae</taxon>
        <taxon>Catenaria</taxon>
    </lineage>
</organism>
<accession>A0A1Y2I1G4</accession>
<keyword evidence="1" id="KW-0472">Membrane</keyword>
<feature type="transmembrane region" description="Helical" evidence="1">
    <location>
        <begin position="12"/>
        <end position="30"/>
    </location>
</feature>
<evidence type="ECO:0000313" key="2">
    <source>
        <dbReference type="EMBL" id="ORZ40718.1"/>
    </source>
</evidence>
<gene>
    <name evidence="2" type="ORF">BCR44DRAFT_1495249</name>
</gene>
<keyword evidence="3" id="KW-1185">Reference proteome</keyword>
<dbReference type="Proteomes" id="UP000193411">
    <property type="component" value="Unassembled WGS sequence"/>
</dbReference>
<proteinExistence type="predicted"/>
<name>A0A1Y2I1G4_9FUNG</name>
<dbReference type="EMBL" id="MCFL01000002">
    <property type="protein sequence ID" value="ORZ40718.1"/>
    <property type="molecule type" value="Genomic_DNA"/>
</dbReference>
<feature type="transmembrane region" description="Helical" evidence="1">
    <location>
        <begin position="87"/>
        <end position="107"/>
    </location>
</feature>
<dbReference type="AlphaFoldDB" id="A0A1Y2I1G4"/>
<evidence type="ECO:0000313" key="3">
    <source>
        <dbReference type="Proteomes" id="UP000193411"/>
    </source>
</evidence>
<sequence>MSTQIFGVGPGLAIIFVVGSIALVVCLVSSKSQHASLIQFCTISGFAAVVAILVALPRQSDDAATLDEARRTLLSLGSKNLSISTRAALLSITGIALLGVATVYLLVDCLTPVYGGATAASHMSIIST</sequence>